<dbReference type="Pfam" id="PF20884">
    <property type="entry name" value="MUM1-like_PWWP"/>
    <property type="match status" value="1"/>
</dbReference>
<reference evidence="6" key="1">
    <citation type="submission" date="2022-03" db="EMBL/GenBank/DDBJ databases">
        <authorList>
            <person name="Alioto T."/>
            <person name="Alioto T."/>
            <person name="Gomez Garrido J."/>
        </authorList>
    </citation>
    <scope>NUCLEOTIDE SEQUENCE</scope>
</reference>
<keyword evidence="7" id="KW-1185">Reference proteome</keyword>
<evidence type="ECO:0000259" key="5">
    <source>
        <dbReference type="Pfam" id="PF20887"/>
    </source>
</evidence>
<evidence type="ECO:0000259" key="3">
    <source>
        <dbReference type="Pfam" id="PF20884"/>
    </source>
</evidence>
<evidence type="ECO:0000259" key="4">
    <source>
        <dbReference type="Pfam" id="PF20886"/>
    </source>
</evidence>
<feature type="compositionally biased region" description="Polar residues" evidence="2">
    <location>
        <begin position="185"/>
        <end position="194"/>
    </location>
</feature>
<feature type="domain" description="PWWP" evidence="5">
    <location>
        <begin position="6"/>
        <end position="95"/>
    </location>
</feature>
<dbReference type="AlphaFoldDB" id="A0AAD1S571"/>
<feature type="compositionally biased region" description="Basic residues" evidence="2">
    <location>
        <begin position="155"/>
        <end position="164"/>
    </location>
</feature>
<dbReference type="InterPro" id="IPR035504">
    <property type="entry name" value="MUM1-like_PWWP"/>
</dbReference>
<dbReference type="InterPro" id="IPR040263">
    <property type="entry name" value="PWP3A_3B_4"/>
</dbReference>
<gene>
    <name evidence="6" type="ORF">PECUL_23A060374</name>
</gene>
<feature type="domain" description="PWWP" evidence="4">
    <location>
        <begin position="535"/>
        <end position="675"/>
    </location>
</feature>
<feature type="compositionally biased region" description="Polar residues" evidence="2">
    <location>
        <begin position="343"/>
        <end position="354"/>
    </location>
</feature>
<dbReference type="Gene3D" id="6.10.300.20">
    <property type="match status" value="1"/>
</dbReference>
<evidence type="ECO:0000313" key="7">
    <source>
        <dbReference type="Proteomes" id="UP001295444"/>
    </source>
</evidence>
<dbReference type="InterPro" id="IPR048765">
    <property type="entry name" value="PWP3A_3B_4_N"/>
</dbReference>
<dbReference type="SUPFAM" id="SSF63748">
    <property type="entry name" value="Tudor/PWWP/MBT"/>
    <property type="match status" value="1"/>
</dbReference>
<name>A0AAD1S571_PELCU</name>
<evidence type="ECO:0000256" key="2">
    <source>
        <dbReference type="SAM" id="MobiDB-lite"/>
    </source>
</evidence>
<dbReference type="PANTHER" id="PTHR31333:SF6">
    <property type="entry name" value="MUM1 LIKE 1"/>
    <property type="match status" value="1"/>
</dbReference>
<evidence type="ECO:0000256" key="1">
    <source>
        <dbReference type="ARBA" id="ARBA00008188"/>
    </source>
</evidence>
<accession>A0AAD1S571</accession>
<protein>
    <submittedName>
        <fullName evidence="6">Uncharacterized protein</fullName>
    </submittedName>
</protein>
<dbReference type="CDD" id="cd06080">
    <property type="entry name" value="PWWP_MUM1-like"/>
    <property type="match status" value="1"/>
</dbReference>
<feature type="region of interest" description="Disordered" evidence="2">
    <location>
        <begin position="129"/>
        <end position="172"/>
    </location>
</feature>
<dbReference type="Pfam" id="PF20886">
    <property type="entry name" value="PWP3A-B_C"/>
    <property type="match status" value="1"/>
</dbReference>
<dbReference type="PANTHER" id="PTHR31333">
    <property type="entry name" value="PWWP DOMAIN-CONTAINING DNA REPAIR FACTOR 3 FAMILY MEMBER"/>
    <property type="match status" value="1"/>
</dbReference>
<organism evidence="6 7">
    <name type="scientific">Pelobates cultripes</name>
    <name type="common">Western spadefoot toad</name>
    <dbReference type="NCBI Taxonomy" id="61616"/>
    <lineage>
        <taxon>Eukaryota</taxon>
        <taxon>Metazoa</taxon>
        <taxon>Chordata</taxon>
        <taxon>Craniata</taxon>
        <taxon>Vertebrata</taxon>
        <taxon>Euteleostomi</taxon>
        <taxon>Amphibia</taxon>
        <taxon>Batrachia</taxon>
        <taxon>Anura</taxon>
        <taxon>Pelobatoidea</taxon>
        <taxon>Pelobatidae</taxon>
        <taxon>Pelobates</taxon>
    </lineage>
</organism>
<feature type="region of interest" description="Disordered" evidence="2">
    <location>
        <begin position="185"/>
        <end position="273"/>
    </location>
</feature>
<dbReference type="InterPro" id="IPR048795">
    <property type="entry name" value="PWP3A_3B_4_C"/>
</dbReference>
<feature type="region of interest" description="Disordered" evidence="2">
    <location>
        <begin position="291"/>
        <end position="311"/>
    </location>
</feature>
<proteinExistence type="inferred from homology"/>
<feature type="domain" description="MUM1-like PWWP" evidence="3">
    <location>
        <begin position="380"/>
        <end position="460"/>
    </location>
</feature>
<dbReference type="Proteomes" id="UP001295444">
    <property type="component" value="Chromosome 05"/>
</dbReference>
<comment type="similarity">
    <text evidence="1">Belongs to the PWWP3A family.</text>
</comment>
<sequence>MSSPGYVFCKWHQRLWPAKVISMDCPDSEDSLINVEILCLDEQLKVKVKDTKPMEKTEIENIASRLVHKAKHPDTTIADLTYRKALRIALDILSQSSTLESSNHATLMGADDPNQCRGSDLSQAAVSEGTEIANGEKGQEKLARLKDEQSTPEKSRKRYVKTPKKQAGTSTTVCSETLRIKARSAINSSCPLQNKSRKRKRDSITNKEQDSDRRPRKKLTHSASVHSDTPVSKRRLQRAGHCQRQLQAKIGKNVSAKKKCAGKQSNDSTLHVPALNKTTKTNLKGVERVSQKAHVTRLHKPFSESQTKPCKTKRELANRYKQLAMPDFEEERAGLTPSELSMEISSPENCTPKQAWSEEDPEDDEDLPSVLLHQGPESIEPGMFVWCKYNKYPYWPSLVKSVQKKDRKAGVLFVEHSMSNPTFKPKVYKILICKLKCYDCNEKQQLLAVAREYDKTIDWCDAIISDYRIRVGCGSFTGSFTEYCTSDISYPVHRELGYAQPAQSGILFPDAPLETTDSDIEATPTKPLEKKNLLPDRTRASRDRANERLVEFIVRTKQAESHLLAILAGKKKSRWLQDFQASNRHMACIDTYMEDEEQVYLVVGYLQSLCEQIDSKARKLMNQDQMRFILDVLLPEAIICAISATDHLNYEKAEKKYLDGPSVSKRERNQFEEQILKTKLQDLEKRKTNN</sequence>
<dbReference type="EMBL" id="OW240916">
    <property type="protein sequence ID" value="CAH2293030.1"/>
    <property type="molecule type" value="Genomic_DNA"/>
</dbReference>
<feature type="compositionally biased region" description="Polar residues" evidence="2">
    <location>
        <begin position="221"/>
        <end position="230"/>
    </location>
</feature>
<feature type="region of interest" description="Disordered" evidence="2">
    <location>
        <begin position="329"/>
        <end position="369"/>
    </location>
</feature>
<feature type="compositionally biased region" description="Basic and acidic residues" evidence="2">
    <location>
        <begin position="137"/>
        <end position="154"/>
    </location>
</feature>
<dbReference type="Gene3D" id="2.30.30.140">
    <property type="match status" value="1"/>
</dbReference>
<feature type="compositionally biased region" description="Basic and acidic residues" evidence="2">
    <location>
        <begin position="202"/>
        <end position="213"/>
    </location>
</feature>
<dbReference type="Pfam" id="PF20887">
    <property type="entry name" value="PWP3A-B_N"/>
    <property type="match status" value="1"/>
</dbReference>
<feature type="compositionally biased region" description="Acidic residues" evidence="2">
    <location>
        <begin position="357"/>
        <end position="367"/>
    </location>
</feature>
<evidence type="ECO:0000313" key="6">
    <source>
        <dbReference type="EMBL" id="CAH2293030.1"/>
    </source>
</evidence>